<dbReference type="GeneID" id="9044020"/>
<dbReference type="RefSeq" id="XP_002768112.1">
    <property type="nucleotide sequence ID" value="XM_002768066.1"/>
</dbReference>
<evidence type="ECO:0000256" key="1">
    <source>
        <dbReference type="SAM" id="MobiDB-lite"/>
    </source>
</evidence>
<dbReference type="Pfam" id="PF00443">
    <property type="entry name" value="UCH"/>
    <property type="match status" value="1"/>
</dbReference>
<dbReference type="OrthoDB" id="292964at2759"/>
<dbReference type="SUPFAM" id="SSF54001">
    <property type="entry name" value="Cysteine proteinases"/>
    <property type="match status" value="1"/>
</dbReference>
<dbReference type="PANTHER" id="PTHR21646">
    <property type="entry name" value="UBIQUITIN CARBOXYL-TERMINAL HYDROLASE"/>
    <property type="match status" value="1"/>
</dbReference>
<dbReference type="InterPro" id="IPR001394">
    <property type="entry name" value="Peptidase_C19_UCH"/>
</dbReference>
<feature type="domain" description="USP" evidence="2">
    <location>
        <begin position="1"/>
        <end position="384"/>
    </location>
</feature>
<organism evidence="4">
    <name type="scientific">Perkinsus marinus (strain ATCC 50983 / TXsc)</name>
    <dbReference type="NCBI Taxonomy" id="423536"/>
    <lineage>
        <taxon>Eukaryota</taxon>
        <taxon>Sar</taxon>
        <taxon>Alveolata</taxon>
        <taxon>Perkinsozoa</taxon>
        <taxon>Perkinsea</taxon>
        <taxon>Perkinsida</taxon>
        <taxon>Perkinsidae</taxon>
        <taxon>Perkinsus</taxon>
    </lineage>
</organism>
<dbReference type="PANTHER" id="PTHR21646:SF76">
    <property type="entry name" value="UBIQUITIN CARBOXYL-TERMINAL HYDROLASE 32"/>
    <property type="match status" value="1"/>
</dbReference>
<dbReference type="InterPro" id="IPR038765">
    <property type="entry name" value="Papain-like_cys_pep_sf"/>
</dbReference>
<dbReference type="GO" id="GO:0016579">
    <property type="term" value="P:protein deubiquitination"/>
    <property type="evidence" value="ECO:0007669"/>
    <property type="project" value="InterPro"/>
</dbReference>
<evidence type="ECO:0000259" key="2">
    <source>
        <dbReference type="PROSITE" id="PS50235"/>
    </source>
</evidence>
<dbReference type="GO" id="GO:0004843">
    <property type="term" value="F:cysteine-type deubiquitinase activity"/>
    <property type="evidence" value="ECO:0007669"/>
    <property type="project" value="InterPro"/>
</dbReference>
<dbReference type="InParanoid" id="C5LQU5"/>
<dbReference type="InterPro" id="IPR028889">
    <property type="entry name" value="USP"/>
</dbReference>
<sequence length="430" mass="48062">MNAVLQCLHAMLPLVTYLLRGEHEVNEKNPLGSGGDISSCVAKLLSDMRLSSSAGPIVPRELKRAINRHMPAFRGTGVQHDAAEFATALLDKLHEDLNRASPPSEPPSTPECTLEMSEEKGIERIAAEFWKAQLARNQSIVVDLFQGQTRSVFKCSSCGHSRVVFEAFNSLILPIESAAGKPLSDIYACLREFARPTDLSGDNGWYCVKCSTLSESTCDTALWKLPSVLMIQLRRFRQLSPIRWSKSSHHVHYPTRSQLDLSEFVPESHQRDAPRYRLLGVVRHKGVMTGGHYTAFVNHDKTLWDLKGREKPADRSAQTPRRAPEHMGSGHHTVAASPLSRAVLNLIPGSPNGWWFFDDATVQPLLKESLVDSRDAYVLFFVRSGTPVDHKLVRSQRDNQPTDWPHMFERVDPSADRFDDASPPHDSSSD</sequence>
<feature type="region of interest" description="Disordered" evidence="1">
    <location>
        <begin position="394"/>
        <end position="430"/>
    </location>
</feature>
<dbReference type="InterPro" id="IPR050185">
    <property type="entry name" value="Ub_carboxyl-term_hydrolase"/>
</dbReference>
<gene>
    <name evidence="3" type="ORF">Pmar_PMAR002899</name>
</gene>
<dbReference type="PROSITE" id="PS00973">
    <property type="entry name" value="USP_2"/>
    <property type="match status" value="1"/>
</dbReference>
<dbReference type="MEROPS" id="C19.044"/>
<dbReference type="Proteomes" id="UP000007800">
    <property type="component" value="Unassembled WGS sequence"/>
</dbReference>
<keyword evidence="3" id="KW-0378">Hydrolase</keyword>
<feature type="region of interest" description="Disordered" evidence="1">
    <location>
        <begin position="309"/>
        <end position="334"/>
    </location>
</feature>
<feature type="compositionally biased region" description="Basic and acidic residues" evidence="1">
    <location>
        <begin position="406"/>
        <end position="430"/>
    </location>
</feature>
<evidence type="ECO:0000313" key="4">
    <source>
        <dbReference type="Proteomes" id="UP000007800"/>
    </source>
</evidence>
<dbReference type="OMA" id="YFSGYQQ"/>
<name>C5LQU5_PERM5</name>
<proteinExistence type="predicted"/>
<dbReference type="Gene3D" id="3.90.70.10">
    <property type="entry name" value="Cysteine proteinases"/>
    <property type="match status" value="1"/>
</dbReference>
<dbReference type="PROSITE" id="PS50235">
    <property type="entry name" value="USP_3"/>
    <property type="match status" value="1"/>
</dbReference>
<dbReference type="InterPro" id="IPR018200">
    <property type="entry name" value="USP_CS"/>
</dbReference>
<dbReference type="CDD" id="cd02674">
    <property type="entry name" value="Peptidase_C19R"/>
    <property type="match status" value="1"/>
</dbReference>
<dbReference type="AlphaFoldDB" id="C5LQU5"/>
<reference evidence="3 4" key="1">
    <citation type="submission" date="2008-07" db="EMBL/GenBank/DDBJ databases">
        <authorList>
            <person name="El-Sayed N."/>
            <person name="Caler E."/>
            <person name="Inman J."/>
            <person name="Amedeo P."/>
            <person name="Hass B."/>
            <person name="Wortman J."/>
        </authorList>
    </citation>
    <scope>NUCLEOTIDE SEQUENCE [LARGE SCALE GENOMIC DNA]</scope>
    <source>
        <strain evidence="4">ATCC 50983 / TXsc</strain>
    </source>
</reference>
<evidence type="ECO:0000313" key="3">
    <source>
        <dbReference type="EMBL" id="EER00830.1"/>
    </source>
</evidence>
<protein>
    <submittedName>
        <fullName evidence="3">Ubiquitin carboxyl-terminal hydrolase, putative</fullName>
    </submittedName>
</protein>
<accession>C5LQU5</accession>
<dbReference type="EMBL" id="GG684654">
    <property type="protein sequence ID" value="EER00830.1"/>
    <property type="molecule type" value="Genomic_DNA"/>
</dbReference>
<keyword evidence="4" id="KW-1185">Reference proteome</keyword>